<dbReference type="InterPro" id="IPR027843">
    <property type="entry name" value="DUF4440"/>
</dbReference>
<proteinExistence type="predicted"/>
<evidence type="ECO:0000313" key="2">
    <source>
        <dbReference type="EMBL" id="MCO8273726.1"/>
    </source>
</evidence>
<reference evidence="2 3" key="1">
    <citation type="submission" date="2022-06" db="EMBL/GenBank/DDBJ databases">
        <title>New Species of the Genus Actinoplanes, ActinopZanes ferrugineus.</title>
        <authorList>
            <person name="Ding P."/>
        </authorList>
    </citation>
    <scope>NUCLEOTIDE SEQUENCE [LARGE SCALE GENOMIC DNA]</scope>
    <source>
        <strain evidence="2 3">TRM88003</strain>
    </source>
</reference>
<dbReference type="SUPFAM" id="SSF54427">
    <property type="entry name" value="NTF2-like"/>
    <property type="match status" value="1"/>
</dbReference>
<feature type="domain" description="DUF4440" evidence="1">
    <location>
        <begin position="8"/>
        <end position="115"/>
    </location>
</feature>
<dbReference type="InterPro" id="IPR032710">
    <property type="entry name" value="NTF2-like_dom_sf"/>
</dbReference>
<dbReference type="Gene3D" id="3.10.450.50">
    <property type="match status" value="1"/>
</dbReference>
<accession>A0ABT1DUL3</accession>
<dbReference type="Pfam" id="PF14534">
    <property type="entry name" value="DUF4440"/>
    <property type="match status" value="1"/>
</dbReference>
<gene>
    <name evidence="2" type="ORF">M1L60_24320</name>
</gene>
<evidence type="ECO:0000313" key="3">
    <source>
        <dbReference type="Proteomes" id="UP001523369"/>
    </source>
</evidence>
<name>A0ABT1DUL3_9ACTN</name>
<protein>
    <submittedName>
        <fullName evidence="2">Nuclear transport factor 2 family protein</fullName>
    </submittedName>
</protein>
<keyword evidence="3" id="KW-1185">Reference proteome</keyword>
<dbReference type="EMBL" id="JAMYJR010000027">
    <property type="protein sequence ID" value="MCO8273726.1"/>
    <property type="molecule type" value="Genomic_DNA"/>
</dbReference>
<sequence length="126" mass="13992">MTDVDPGELERRRLAALVAADSALLDDLHSDDFILVNPGGGEWDKAFYLGGIADGSIDYRRFEPVTPLQVMADAGVAVVKYRSAIEIAVGGGPYESLNAWHLDCYRRDEHAHQWRCVWSQATRSND</sequence>
<dbReference type="RefSeq" id="WP_253239805.1">
    <property type="nucleotide sequence ID" value="NZ_JAMYJR010000027.1"/>
</dbReference>
<comment type="caution">
    <text evidence="2">The sequence shown here is derived from an EMBL/GenBank/DDBJ whole genome shotgun (WGS) entry which is preliminary data.</text>
</comment>
<evidence type="ECO:0000259" key="1">
    <source>
        <dbReference type="Pfam" id="PF14534"/>
    </source>
</evidence>
<organism evidence="2 3">
    <name type="scientific">Paractinoplanes aksuensis</name>
    <dbReference type="NCBI Taxonomy" id="2939490"/>
    <lineage>
        <taxon>Bacteria</taxon>
        <taxon>Bacillati</taxon>
        <taxon>Actinomycetota</taxon>
        <taxon>Actinomycetes</taxon>
        <taxon>Micromonosporales</taxon>
        <taxon>Micromonosporaceae</taxon>
        <taxon>Paractinoplanes</taxon>
    </lineage>
</organism>
<dbReference type="Proteomes" id="UP001523369">
    <property type="component" value="Unassembled WGS sequence"/>
</dbReference>